<dbReference type="RefSeq" id="WP_305112236.1">
    <property type="nucleotide sequence ID" value="NZ_JAUTIX010000007.1"/>
</dbReference>
<protein>
    <submittedName>
        <fullName evidence="2">Uncharacterized protein</fullName>
    </submittedName>
</protein>
<evidence type="ECO:0000313" key="3">
    <source>
        <dbReference type="Proteomes" id="UP001178281"/>
    </source>
</evidence>
<evidence type="ECO:0000256" key="1">
    <source>
        <dbReference type="SAM" id="Phobius"/>
    </source>
</evidence>
<dbReference type="AlphaFoldDB" id="A0AA90SMV0"/>
<feature type="transmembrane region" description="Helical" evidence="1">
    <location>
        <begin position="303"/>
        <end position="324"/>
    </location>
</feature>
<evidence type="ECO:0000313" key="2">
    <source>
        <dbReference type="EMBL" id="MDP0399653.1"/>
    </source>
</evidence>
<feature type="transmembrane region" description="Helical" evidence="1">
    <location>
        <begin position="336"/>
        <end position="356"/>
    </location>
</feature>
<gene>
    <name evidence="2" type="ORF">Q7X28_17150</name>
</gene>
<comment type="caution">
    <text evidence="2">The sequence shown here is derived from an EMBL/GenBank/DDBJ whole genome shotgun (WGS) entry which is preliminary data.</text>
</comment>
<proteinExistence type="predicted"/>
<keyword evidence="1" id="KW-1133">Transmembrane helix</keyword>
<sequence>MRGLDVVVATGAFDSARLEAVATDGGAGRVVPLLITVAGPEAGAAVVVAGEALVSVDAEREAHCAVRIDGTWKIAERRVTEAKEIDETQLATALSTKVFAVLRSDTDDASLDEMVAGYAKAMCEVARDAGTALRAARYDVEEDLARESSNEIGGVDHTTIVASLLRLSVLSGRVADTCAEAVREGLRLYVEHNDLYLWYREQRDSALVTRGTTRQTEIPGWMRLHDAAIRHCEALRDSALRESASIGGLLSAAASISSSRDAEAQSRMNKLVAILSIGIGVPALVLSLYGAEVLLPLSRWRQWAAFSPVFVALLLASIIAMTSAPEAGPSRRTWRIAATSVIVILGFLVFGAAIVVSRPISGG</sequence>
<feature type="transmembrane region" description="Helical" evidence="1">
    <location>
        <begin position="271"/>
        <end position="291"/>
    </location>
</feature>
<name>A0AA90SMV0_9ACTN</name>
<reference evidence="2" key="1">
    <citation type="submission" date="2023-08" db="EMBL/GenBank/DDBJ databases">
        <title>The draft genome of Tsukamurella strandjordii strain 050030.</title>
        <authorList>
            <person name="Zhao F."/>
            <person name="Feng Y."/>
            <person name="Zong Z."/>
        </authorList>
    </citation>
    <scope>NUCLEOTIDE SEQUENCE</scope>
    <source>
        <strain evidence="2">050030</strain>
    </source>
</reference>
<accession>A0AA90SMV0</accession>
<keyword evidence="1" id="KW-0472">Membrane</keyword>
<keyword evidence="3" id="KW-1185">Reference proteome</keyword>
<dbReference type="Proteomes" id="UP001178281">
    <property type="component" value="Unassembled WGS sequence"/>
</dbReference>
<dbReference type="EMBL" id="JAUTIX010000007">
    <property type="protein sequence ID" value="MDP0399653.1"/>
    <property type="molecule type" value="Genomic_DNA"/>
</dbReference>
<keyword evidence="1" id="KW-0812">Transmembrane</keyword>
<organism evidence="2 3">
    <name type="scientific">Tsukamurella strandjordii</name>
    <dbReference type="NCBI Taxonomy" id="147577"/>
    <lineage>
        <taxon>Bacteria</taxon>
        <taxon>Bacillati</taxon>
        <taxon>Actinomycetota</taxon>
        <taxon>Actinomycetes</taxon>
        <taxon>Mycobacteriales</taxon>
        <taxon>Tsukamurellaceae</taxon>
        <taxon>Tsukamurella</taxon>
    </lineage>
</organism>